<evidence type="ECO:0000313" key="1">
    <source>
        <dbReference type="EMBL" id="KAK4727050.1"/>
    </source>
</evidence>
<proteinExistence type="predicted"/>
<sequence>MATITVLIRHSGKWSEENCYVEYSIEWIVLKEYASYSNLVDLISVQLNIDLTKKCMKINTLSKVTTHLWKYLKKINTQFGVYLLCVSIFDIDIVYYDSGKASIEGDVLQLEYNQELIGTDDTLPIIPTFGDQLVDDTWARLYAPIPRGWI</sequence>
<name>A0AAV9LQG9_9SOLN</name>
<reference evidence="1 2" key="1">
    <citation type="submission" date="2023-10" db="EMBL/GenBank/DDBJ databases">
        <title>Genome-Wide Identification Analysis in wild type Solanum Pinnatisectum Reveals Some Genes Defensing Phytophthora Infestans.</title>
        <authorList>
            <person name="Sun C."/>
        </authorList>
    </citation>
    <scope>NUCLEOTIDE SEQUENCE [LARGE SCALE GENOMIC DNA]</scope>
    <source>
        <strain evidence="1">LQN</strain>
        <tissue evidence="1">Leaf</tissue>
    </source>
</reference>
<evidence type="ECO:0000313" key="2">
    <source>
        <dbReference type="Proteomes" id="UP001311915"/>
    </source>
</evidence>
<dbReference type="AlphaFoldDB" id="A0AAV9LQG9"/>
<protein>
    <submittedName>
        <fullName evidence="1">Uncharacterized protein</fullName>
    </submittedName>
</protein>
<organism evidence="1 2">
    <name type="scientific">Solanum pinnatisectum</name>
    <name type="common">tansyleaf nightshade</name>
    <dbReference type="NCBI Taxonomy" id="50273"/>
    <lineage>
        <taxon>Eukaryota</taxon>
        <taxon>Viridiplantae</taxon>
        <taxon>Streptophyta</taxon>
        <taxon>Embryophyta</taxon>
        <taxon>Tracheophyta</taxon>
        <taxon>Spermatophyta</taxon>
        <taxon>Magnoliopsida</taxon>
        <taxon>eudicotyledons</taxon>
        <taxon>Gunneridae</taxon>
        <taxon>Pentapetalae</taxon>
        <taxon>asterids</taxon>
        <taxon>lamiids</taxon>
        <taxon>Solanales</taxon>
        <taxon>Solanaceae</taxon>
        <taxon>Solanoideae</taxon>
        <taxon>Solaneae</taxon>
        <taxon>Solanum</taxon>
    </lineage>
</organism>
<dbReference type="EMBL" id="JAWPEI010000005">
    <property type="protein sequence ID" value="KAK4727050.1"/>
    <property type="molecule type" value="Genomic_DNA"/>
</dbReference>
<gene>
    <name evidence="1" type="ORF">R3W88_031967</name>
</gene>
<comment type="caution">
    <text evidence="1">The sequence shown here is derived from an EMBL/GenBank/DDBJ whole genome shotgun (WGS) entry which is preliminary data.</text>
</comment>
<accession>A0AAV9LQG9</accession>
<dbReference type="Proteomes" id="UP001311915">
    <property type="component" value="Unassembled WGS sequence"/>
</dbReference>
<keyword evidence="2" id="KW-1185">Reference proteome</keyword>